<dbReference type="Pfam" id="PF02036">
    <property type="entry name" value="SCP2"/>
    <property type="match status" value="1"/>
</dbReference>
<dbReference type="Proteomes" id="UP000198906">
    <property type="component" value="Unassembled WGS sequence"/>
</dbReference>
<organism evidence="2 3">
    <name type="scientific">Micromonospora inyonensis</name>
    <dbReference type="NCBI Taxonomy" id="47866"/>
    <lineage>
        <taxon>Bacteria</taxon>
        <taxon>Bacillati</taxon>
        <taxon>Actinomycetota</taxon>
        <taxon>Actinomycetes</taxon>
        <taxon>Micromonosporales</taxon>
        <taxon>Micromonosporaceae</taxon>
        <taxon>Micromonospora</taxon>
    </lineage>
</organism>
<sequence>MSNLTTSFFQSLARRGHETLLEDATGTIRFDLTHEQGVDRWFVAIERGNIRVSRDGGKADSVFHVSRATFDRILAGQSQMYPAWLRNEVTTEGDQRLARLFVRLMPAPPEAHHPRDFGRERRRAA</sequence>
<dbReference type="RefSeq" id="WP_091461870.1">
    <property type="nucleotide sequence ID" value="NZ_FMHU01000002.1"/>
</dbReference>
<dbReference type="AlphaFoldDB" id="A0A1C6SDK0"/>
<name>A0A1C6SDK0_9ACTN</name>
<dbReference type="InterPro" id="IPR003033">
    <property type="entry name" value="SCP2_sterol-bd_dom"/>
</dbReference>
<dbReference type="EMBL" id="FMHU01000002">
    <property type="protein sequence ID" value="SCL27397.1"/>
    <property type="molecule type" value="Genomic_DNA"/>
</dbReference>
<dbReference type="Gene3D" id="3.30.1050.10">
    <property type="entry name" value="SCP2 sterol-binding domain"/>
    <property type="match status" value="1"/>
</dbReference>
<dbReference type="STRING" id="47866.GA0074694_4800"/>
<dbReference type="InterPro" id="IPR036527">
    <property type="entry name" value="SCP2_sterol-bd_dom_sf"/>
</dbReference>
<gene>
    <name evidence="2" type="ORF">GA0074694_4800</name>
</gene>
<keyword evidence="3" id="KW-1185">Reference proteome</keyword>
<protein>
    <submittedName>
        <fullName evidence="2">SCP-2 sterol transfer family protein</fullName>
    </submittedName>
</protein>
<evidence type="ECO:0000259" key="1">
    <source>
        <dbReference type="Pfam" id="PF02036"/>
    </source>
</evidence>
<dbReference type="SUPFAM" id="SSF55718">
    <property type="entry name" value="SCP-like"/>
    <property type="match status" value="1"/>
</dbReference>
<feature type="domain" description="SCP2" evidence="1">
    <location>
        <begin position="16"/>
        <end position="105"/>
    </location>
</feature>
<reference evidence="3" key="1">
    <citation type="submission" date="2016-06" db="EMBL/GenBank/DDBJ databases">
        <authorList>
            <person name="Varghese N."/>
        </authorList>
    </citation>
    <scope>NUCLEOTIDE SEQUENCE [LARGE SCALE GENOMIC DNA]</scope>
    <source>
        <strain evidence="3">DSM 46123</strain>
    </source>
</reference>
<evidence type="ECO:0000313" key="2">
    <source>
        <dbReference type="EMBL" id="SCL27397.1"/>
    </source>
</evidence>
<evidence type="ECO:0000313" key="3">
    <source>
        <dbReference type="Proteomes" id="UP000198906"/>
    </source>
</evidence>
<proteinExistence type="predicted"/>
<accession>A0A1C6SDK0</accession>